<evidence type="ECO:0000256" key="1">
    <source>
        <dbReference type="SAM" id="MobiDB-lite"/>
    </source>
</evidence>
<dbReference type="OrthoDB" id="496281at2759"/>
<organism evidence="2">
    <name type="scientific">Setaria italica</name>
    <name type="common">Foxtail millet</name>
    <name type="synonym">Panicum italicum</name>
    <dbReference type="NCBI Taxonomy" id="4555"/>
    <lineage>
        <taxon>Eukaryota</taxon>
        <taxon>Viridiplantae</taxon>
        <taxon>Streptophyta</taxon>
        <taxon>Embryophyta</taxon>
        <taxon>Tracheophyta</taxon>
        <taxon>Spermatophyta</taxon>
        <taxon>Magnoliopsida</taxon>
        <taxon>Liliopsida</taxon>
        <taxon>Poales</taxon>
        <taxon>Poaceae</taxon>
        <taxon>PACMAD clade</taxon>
        <taxon>Panicoideae</taxon>
        <taxon>Panicodae</taxon>
        <taxon>Paniceae</taxon>
        <taxon>Cenchrinae</taxon>
        <taxon>Setaria</taxon>
    </lineage>
</organism>
<gene>
    <name evidence="2" type="ORF">SETIT_8G236300v2</name>
</gene>
<feature type="region of interest" description="Disordered" evidence="1">
    <location>
        <begin position="1"/>
        <end position="23"/>
    </location>
</feature>
<evidence type="ECO:0000313" key="2">
    <source>
        <dbReference type="EMBL" id="RCV39592.1"/>
    </source>
</evidence>
<reference evidence="2" key="2">
    <citation type="submission" date="2015-07" db="EMBL/GenBank/DDBJ databases">
        <authorList>
            <person name="Noorani M."/>
        </authorList>
    </citation>
    <scope>NUCLEOTIDE SEQUENCE</scope>
    <source>
        <strain evidence="2">Yugu1</strain>
    </source>
</reference>
<dbReference type="PANTHER" id="PTHR34133:SF8">
    <property type="entry name" value="OS07G0633000 PROTEIN"/>
    <property type="match status" value="1"/>
</dbReference>
<dbReference type="Pfam" id="PF09366">
    <property type="entry name" value="DUF1997"/>
    <property type="match status" value="1"/>
</dbReference>
<dbReference type="EMBL" id="CM003535">
    <property type="protein sequence ID" value="RCV39592.1"/>
    <property type="molecule type" value="Genomic_DNA"/>
</dbReference>
<sequence>MPDLSPSAVAVASPTRGSGHPARCGSCTSGVRQGGCRAVAAAWAKAEQGAKWAAAVLWQGGVNVQASFDDYLQDRTMFPDESKSQRISDGEWRVQMLLLQFLLVTVRPVVIMQLQHRTGGLDPSGDICSPRR</sequence>
<protein>
    <submittedName>
        <fullName evidence="2">Uncharacterized protein</fullName>
    </submittedName>
</protein>
<proteinExistence type="predicted"/>
<dbReference type="PANTHER" id="PTHR34133">
    <property type="entry name" value="OS07G0633000 PROTEIN"/>
    <property type="match status" value="1"/>
</dbReference>
<dbReference type="InterPro" id="IPR018971">
    <property type="entry name" value="DUF1997"/>
</dbReference>
<reference evidence="2" key="1">
    <citation type="journal article" date="2012" name="Nat. Biotechnol.">
        <title>Reference genome sequence of the model plant Setaria.</title>
        <authorList>
            <person name="Bennetzen J.L."/>
            <person name="Schmutz J."/>
            <person name="Wang H."/>
            <person name="Percifield R."/>
            <person name="Hawkins J."/>
            <person name="Pontaroli A.C."/>
            <person name="Estep M."/>
            <person name="Feng L."/>
            <person name="Vaughn J.N."/>
            <person name="Grimwood J."/>
            <person name="Jenkins J."/>
            <person name="Barry K."/>
            <person name="Lindquist E."/>
            <person name="Hellsten U."/>
            <person name="Deshpande S."/>
            <person name="Wang X."/>
            <person name="Wu X."/>
            <person name="Mitros T."/>
            <person name="Triplett J."/>
            <person name="Yang X."/>
            <person name="Ye C.Y."/>
            <person name="Mauro-Herrera M."/>
            <person name="Wang L."/>
            <person name="Li P."/>
            <person name="Sharma M."/>
            <person name="Sharma R."/>
            <person name="Ronald P.C."/>
            <person name="Panaud O."/>
            <person name="Kellogg E.A."/>
            <person name="Brutnell T.P."/>
            <person name="Doust A.N."/>
            <person name="Tuskan G.A."/>
            <person name="Rokhsar D."/>
            <person name="Devos K.M."/>
        </authorList>
    </citation>
    <scope>NUCLEOTIDE SEQUENCE [LARGE SCALE GENOMIC DNA]</scope>
    <source>
        <strain evidence="2">Yugu1</strain>
    </source>
</reference>
<name>A0A368SAY4_SETIT</name>
<accession>A0A368SAY4</accession>
<dbReference type="AlphaFoldDB" id="A0A368SAY4"/>